<dbReference type="GO" id="GO:0006139">
    <property type="term" value="P:nucleobase-containing compound metabolic process"/>
    <property type="evidence" value="ECO:0007669"/>
    <property type="project" value="InterPro"/>
</dbReference>
<accession>A0A7J6N2I6</accession>
<name>A0A7J6N2I6_PERCH</name>
<dbReference type="Pfam" id="PF01612">
    <property type="entry name" value="DNA_pol_A_exo1"/>
    <property type="match status" value="1"/>
</dbReference>
<dbReference type="SMART" id="SM00474">
    <property type="entry name" value="35EXOc"/>
    <property type="match status" value="1"/>
</dbReference>
<proteinExistence type="predicted"/>
<dbReference type="EMBL" id="JAAPAO010000003">
    <property type="protein sequence ID" value="KAF4678109.1"/>
    <property type="molecule type" value="Genomic_DNA"/>
</dbReference>
<keyword evidence="3" id="KW-1185">Reference proteome</keyword>
<comment type="caution">
    <text evidence="2">The sequence shown here is derived from an EMBL/GenBank/DDBJ whole genome shotgun (WGS) entry which is preliminary data.</text>
</comment>
<reference evidence="2 3" key="1">
    <citation type="submission" date="2020-04" db="EMBL/GenBank/DDBJ databases">
        <title>Perkinsus chesapeaki whole genome sequence.</title>
        <authorList>
            <person name="Bogema D.R."/>
        </authorList>
    </citation>
    <scope>NUCLEOTIDE SEQUENCE [LARGE SCALE GENOMIC DNA]</scope>
    <source>
        <strain evidence="2">ATCC PRA-425</strain>
    </source>
</reference>
<keyword evidence="2" id="KW-0540">Nuclease</keyword>
<evidence type="ECO:0000259" key="1">
    <source>
        <dbReference type="SMART" id="SM00474"/>
    </source>
</evidence>
<dbReference type="SUPFAM" id="SSF53098">
    <property type="entry name" value="Ribonuclease H-like"/>
    <property type="match status" value="1"/>
</dbReference>
<keyword evidence="2" id="KW-0269">Exonuclease</keyword>
<dbReference type="Gene3D" id="3.30.420.10">
    <property type="entry name" value="Ribonuclease H-like superfamily/Ribonuclease H"/>
    <property type="match status" value="1"/>
</dbReference>
<evidence type="ECO:0000313" key="3">
    <source>
        <dbReference type="Proteomes" id="UP000591131"/>
    </source>
</evidence>
<dbReference type="GO" id="GO:0003676">
    <property type="term" value="F:nucleic acid binding"/>
    <property type="evidence" value="ECO:0007669"/>
    <property type="project" value="InterPro"/>
</dbReference>
<sequence>MIRIRAVHLGAVVRPVPSSVTFVSSSEHARAVAKTLGEEEVIGVDCEGVMLGRFGQLCTIQIATELGHAFMFDACRDGVVQSLGPLLSDSSVLKVFHDCREDSSALYHQHDIALDCVFDTQATMLVGDRMDHQTGYWELVRQVLFDGQEDVSHESLGDEPSIKTLMAEDPQVWRRRPLSKTLVEYALSGCLHLIPLYRAIQEKYLTTSEALTDAIEFSDHWVSYRHLNPQLKSAADVIKPPEDGVNRQSYGRKLQAMLASRTPTGELFWKLNAAPRVGFTTNPRPLQRFRDVSIGDIVDVCVSKVSWNGKFLYLDRYDHDFNYYDRSLRPRNDKIGSASQEYVHQPPAYYEESSDTDPLLRVCLPTDGDFDSDGDDVDHEPRCFTRFWFALLLFRHW</sequence>
<dbReference type="AlphaFoldDB" id="A0A7J6N2I6"/>
<dbReference type="OrthoDB" id="1532798at2759"/>
<dbReference type="PANTHER" id="PTHR46814">
    <property type="entry name" value="EGALITARIAN, ISOFORM B"/>
    <property type="match status" value="1"/>
</dbReference>
<feature type="domain" description="3'-5' exonuclease" evidence="1">
    <location>
        <begin position="20"/>
        <end position="205"/>
    </location>
</feature>
<dbReference type="GO" id="GO:0008408">
    <property type="term" value="F:3'-5' exonuclease activity"/>
    <property type="evidence" value="ECO:0007669"/>
    <property type="project" value="InterPro"/>
</dbReference>
<organism evidence="2 3">
    <name type="scientific">Perkinsus chesapeaki</name>
    <name type="common">Clam parasite</name>
    <name type="synonym">Perkinsus andrewsi</name>
    <dbReference type="NCBI Taxonomy" id="330153"/>
    <lineage>
        <taxon>Eukaryota</taxon>
        <taxon>Sar</taxon>
        <taxon>Alveolata</taxon>
        <taxon>Perkinsozoa</taxon>
        <taxon>Perkinsea</taxon>
        <taxon>Perkinsida</taxon>
        <taxon>Perkinsidae</taxon>
        <taxon>Perkinsus</taxon>
    </lineage>
</organism>
<dbReference type="Proteomes" id="UP000591131">
    <property type="component" value="Unassembled WGS sequence"/>
</dbReference>
<evidence type="ECO:0000313" key="2">
    <source>
        <dbReference type="EMBL" id="KAF4678109.1"/>
    </source>
</evidence>
<dbReference type="InterPro" id="IPR012337">
    <property type="entry name" value="RNaseH-like_sf"/>
</dbReference>
<keyword evidence="2" id="KW-0378">Hydrolase</keyword>
<dbReference type="InterPro" id="IPR036397">
    <property type="entry name" value="RNaseH_sf"/>
</dbReference>
<dbReference type="InterPro" id="IPR002562">
    <property type="entry name" value="3'-5'_exonuclease_dom"/>
</dbReference>
<gene>
    <name evidence="2" type="primary">EXD1</name>
    <name evidence="2" type="ORF">FOL47_005388</name>
</gene>
<dbReference type="PANTHER" id="PTHR46814:SF1">
    <property type="entry name" value="EGALITARIAN, ISOFORM B"/>
    <property type="match status" value="1"/>
</dbReference>
<protein>
    <submittedName>
        <fullName evidence="2">Exonuclease 3'-5' domain containing 1</fullName>
    </submittedName>
</protein>